<dbReference type="Pfam" id="PF24841">
    <property type="entry name" value="DUF7719"/>
    <property type="match status" value="1"/>
</dbReference>
<dbReference type="InterPro" id="IPR056136">
    <property type="entry name" value="DUF7719"/>
</dbReference>
<dbReference type="AlphaFoldDB" id="M5FW60"/>
<evidence type="ECO:0000256" key="2">
    <source>
        <dbReference type="SAM" id="Phobius"/>
    </source>
</evidence>
<feature type="transmembrane region" description="Helical" evidence="2">
    <location>
        <begin position="135"/>
        <end position="153"/>
    </location>
</feature>
<dbReference type="OMA" id="GYFYVMK"/>
<dbReference type="HOGENOM" id="CLU_074873_1_0_1"/>
<protein>
    <recommendedName>
        <fullName evidence="3">DUF7719 domain-containing protein</fullName>
    </recommendedName>
</protein>
<evidence type="ECO:0000313" key="5">
    <source>
        <dbReference type="Proteomes" id="UP000030653"/>
    </source>
</evidence>
<name>M5FW60_DACPD</name>
<dbReference type="RefSeq" id="XP_040624509.1">
    <property type="nucleotide sequence ID" value="XM_040775524.1"/>
</dbReference>
<feature type="region of interest" description="Disordered" evidence="1">
    <location>
        <begin position="1"/>
        <end position="27"/>
    </location>
</feature>
<gene>
    <name evidence="4" type="ORF">DACRYDRAFT_58865</name>
</gene>
<dbReference type="PANTHER" id="PTHR37846:SF1">
    <property type="entry name" value="DEACETYLASE-LIKE PROTEIN"/>
    <property type="match status" value="1"/>
</dbReference>
<keyword evidence="2" id="KW-0472">Membrane</keyword>
<keyword evidence="5" id="KW-1185">Reference proteome</keyword>
<keyword evidence="2" id="KW-0812">Transmembrane</keyword>
<evidence type="ECO:0000256" key="1">
    <source>
        <dbReference type="SAM" id="MobiDB-lite"/>
    </source>
</evidence>
<dbReference type="GeneID" id="63690586"/>
<feature type="domain" description="DUF7719" evidence="3">
    <location>
        <begin position="137"/>
        <end position="204"/>
    </location>
</feature>
<keyword evidence="2" id="KW-1133">Transmembrane helix</keyword>
<feature type="transmembrane region" description="Helical" evidence="2">
    <location>
        <begin position="173"/>
        <end position="197"/>
    </location>
</feature>
<feature type="transmembrane region" description="Helical" evidence="2">
    <location>
        <begin position="68"/>
        <end position="86"/>
    </location>
</feature>
<dbReference type="PANTHER" id="PTHR37846">
    <property type="entry name" value="YALI0B21296P"/>
    <property type="match status" value="1"/>
</dbReference>
<reference evidence="4 5" key="1">
    <citation type="journal article" date="2012" name="Science">
        <title>The Paleozoic origin of enzymatic lignin decomposition reconstructed from 31 fungal genomes.</title>
        <authorList>
            <person name="Floudas D."/>
            <person name="Binder M."/>
            <person name="Riley R."/>
            <person name="Barry K."/>
            <person name="Blanchette R.A."/>
            <person name="Henrissat B."/>
            <person name="Martinez A.T."/>
            <person name="Otillar R."/>
            <person name="Spatafora J.W."/>
            <person name="Yadav J.S."/>
            <person name="Aerts A."/>
            <person name="Benoit I."/>
            <person name="Boyd A."/>
            <person name="Carlson A."/>
            <person name="Copeland A."/>
            <person name="Coutinho P.M."/>
            <person name="de Vries R.P."/>
            <person name="Ferreira P."/>
            <person name="Findley K."/>
            <person name="Foster B."/>
            <person name="Gaskell J."/>
            <person name="Glotzer D."/>
            <person name="Gorecki P."/>
            <person name="Heitman J."/>
            <person name="Hesse C."/>
            <person name="Hori C."/>
            <person name="Igarashi K."/>
            <person name="Jurgens J.A."/>
            <person name="Kallen N."/>
            <person name="Kersten P."/>
            <person name="Kohler A."/>
            <person name="Kuees U."/>
            <person name="Kumar T.K.A."/>
            <person name="Kuo A."/>
            <person name="LaButti K."/>
            <person name="Larrondo L.F."/>
            <person name="Lindquist E."/>
            <person name="Ling A."/>
            <person name="Lombard V."/>
            <person name="Lucas S."/>
            <person name="Lundell T."/>
            <person name="Martin R."/>
            <person name="McLaughlin D.J."/>
            <person name="Morgenstern I."/>
            <person name="Morin E."/>
            <person name="Murat C."/>
            <person name="Nagy L.G."/>
            <person name="Nolan M."/>
            <person name="Ohm R.A."/>
            <person name="Patyshakuliyeva A."/>
            <person name="Rokas A."/>
            <person name="Ruiz-Duenas F.J."/>
            <person name="Sabat G."/>
            <person name="Salamov A."/>
            <person name="Samejima M."/>
            <person name="Schmutz J."/>
            <person name="Slot J.C."/>
            <person name="St John F."/>
            <person name="Stenlid J."/>
            <person name="Sun H."/>
            <person name="Sun S."/>
            <person name="Syed K."/>
            <person name="Tsang A."/>
            <person name="Wiebenga A."/>
            <person name="Young D."/>
            <person name="Pisabarro A."/>
            <person name="Eastwood D.C."/>
            <person name="Martin F."/>
            <person name="Cullen D."/>
            <person name="Grigoriev I.V."/>
            <person name="Hibbett D.S."/>
        </authorList>
    </citation>
    <scope>NUCLEOTIDE SEQUENCE [LARGE SCALE GENOMIC DNA]</scope>
    <source>
        <strain evidence="4 5">DJM-731 SS1</strain>
    </source>
</reference>
<dbReference type="Proteomes" id="UP000030653">
    <property type="component" value="Unassembled WGS sequence"/>
</dbReference>
<evidence type="ECO:0000259" key="3">
    <source>
        <dbReference type="Pfam" id="PF24841"/>
    </source>
</evidence>
<evidence type="ECO:0000313" key="4">
    <source>
        <dbReference type="EMBL" id="EJT97611.1"/>
    </source>
</evidence>
<organism evidence="4 5">
    <name type="scientific">Dacryopinax primogenitus (strain DJM 731)</name>
    <name type="common">Brown rot fungus</name>
    <dbReference type="NCBI Taxonomy" id="1858805"/>
    <lineage>
        <taxon>Eukaryota</taxon>
        <taxon>Fungi</taxon>
        <taxon>Dikarya</taxon>
        <taxon>Basidiomycota</taxon>
        <taxon>Agaricomycotina</taxon>
        <taxon>Dacrymycetes</taxon>
        <taxon>Dacrymycetales</taxon>
        <taxon>Dacrymycetaceae</taxon>
        <taxon>Dacryopinax</taxon>
    </lineage>
</organism>
<sequence length="206" mass="23309">MSSNTRRKRKSGRTSAKSSTIEEIPEDEQWRLVQESGILKQVPQIPQGTGTKTLPDPQPTENDEIFQVFVYLIPFSSLYALMDILVHQQYRQAITFSGEVSKLIEAVPILAVFIFYSMSSSLKDLQAKRHKTRRWVQGVLTLLTCASGMRLFWVVNKGTWKAVMRQAAPLSTVWIYGIVQLHLIPAVISLCVIGAFVKMKNLKITL</sequence>
<dbReference type="STRING" id="1858805.M5FW60"/>
<feature type="compositionally biased region" description="Basic residues" evidence="1">
    <location>
        <begin position="1"/>
        <end position="12"/>
    </location>
</feature>
<proteinExistence type="predicted"/>
<feature type="transmembrane region" description="Helical" evidence="2">
    <location>
        <begin position="106"/>
        <end position="123"/>
    </location>
</feature>
<dbReference type="EMBL" id="JH795876">
    <property type="protein sequence ID" value="EJT97611.1"/>
    <property type="molecule type" value="Genomic_DNA"/>
</dbReference>
<dbReference type="OrthoDB" id="5597489at2759"/>
<accession>M5FW60</accession>